<dbReference type="PANTHER" id="PTHR43877:SF2">
    <property type="entry name" value="AMINOALKYLPHOSPHONATE N-ACETYLTRANSFERASE-RELATED"/>
    <property type="match status" value="1"/>
</dbReference>
<dbReference type="InterPro" id="IPR000182">
    <property type="entry name" value="GNAT_dom"/>
</dbReference>
<dbReference type="AlphaFoldDB" id="A0A6J4TS63"/>
<dbReference type="EMBL" id="CADCVT010000406">
    <property type="protein sequence ID" value="CAA9530588.1"/>
    <property type="molecule type" value="Genomic_DNA"/>
</dbReference>
<gene>
    <name evidence="4" type="ORF">AVDCRST_MAG85-3639</name>
</gene>
<evidence type="ECO:0000259" key="3">
    <source>
        <dbReference type="PROSITE" id="PS51186"/>
    </source>
</evidence>
<keyword evidence="2" id="KW-0012">Acyltransferase</keyword>
<dbReference type="Pfam" id="PF00583">
    <property type="entry name" value="Acetyltransf_1"/>
    <property type="match status" value="1"/>
</dbReference>
<dbReference type="Gene3D" id="3.40.630.30">
    <property type="match status" value="1"/>
</dbReference>
<evidence type="ECO:0000256" key="2">
    <source>
        <dbReference type="ARBA" id="ARBA00023315"/>
    </source>
</evidence>
<proteinExistence type="predicted"/>
<accession>A0A6J4TS63</accession>
<evidence type="ECO:0000256" key="1">
    <source>
        <dbReference type="ARBA" id="ARBA00022679"/>
    </source>
</evidence>
<name>A0A6J4TS63_9ACTN</name>
<keyword evidence="1" id="KW-0808">Transferase</keyword>
<feature type="domain" description="N-acetyltransferase" evidence="3">
    <location>
        <begin position="1"/>
        <end position="144"/>
    </location>
</feature>
<reference evidence="4" key="1">
    <citation type="submission" date="2020-02" db="EMBL/GenBank/DDBJ databases">
        <authorList>
            <person name="Meier V. D."/>
        </authorList>
    </citation>
    <scope>NUCLEOTIDE SEQUENCE</scope>
    <source>
        <strain evidence="4">AVDCRST_MAG85</strain>
    </source>
</reference>
<dbReference type="SUPFAM" id="SSF55729">
    <property type="entry name" value="Acyl-CoA N-acyltransferases (Nat)"/>
    <property type="match status" value="1"/>
</dbReference>
<sequence>MTIRPLVHDDLEATVELVMATMPGPSDPEARRAWLRTRTTWSLEKDPDGCWAAVDDDGRLVGFAVALVRDGIWGLSMLTVDPRNQARGVGRRLLEAALTTAERARGAIVCSSEDPRATRLYALAGFDLRPTTSANGIVDRSLLPPGLQARASEDFEATVPISRAVRGGAYDPADLAVVAQRPDSGLLLMEGRGFALHRDGPTPMMLCATDGEAATDLLLSCMAAGPRGATIAIDQITAGQDWAIRAALGVRLPLSADGPVFTRGELGPLRPWLPSGVLL</sequence>
<dbReference type="InterPro" id="IPR016181">
    <property type="entry name" value="Acyl_CoA_acyltransferase"/>
</dbReference>
<evidence type="ECO:0000313" key="4">
    <source>
        <dbReference type="EMBL" id="CAA9530588.1"/>
    </source>
</evidence>
<dbReference type="GO" id="GO:0016747">
    <property type="term" value="F:acyltransferase activity, transferring groups other than amino-acyl groups"/>
    <property type="evidence" value="ECO:0007669"/>
    <property type="project" value="InterPro"/>
</dbReference>
<dbReference type="PROSITE" id="PS51186">
    <property type="entry name" value="GNAT"/>
    <property type="match status" value="1"/>
</dbReference>
<organism evidence="4">
    <name type="scientific">uncultured Solirubrobacteraceae bacterium</name>
    <dbReference type="NCBI Taxonomy" id="1162706"/>
    <lineage>
        <taxon>Bacteria</taxon>
        <taxon>Bacillati</taxon>
        <taxon>Actinomycetota</taxon>
        <taxon>Thermoleophilia</taxon>
        <taxon>Solirubrobacterales</taxon>
        <taxon>Solirubrobacteraceae</taxon>
        <taxon>environmental samples</taxon>
    </lineage>
</organism>
<dbReference type="CDD" id="cd04301">
    <property type="entry name" value="NAT_SF"/>
    <property type="match status" value="1"/>
</dbReference>
<dbReference type="PANTHER" id="PTHR43877">
    <property type="entry name" value="AMINOALKYLPHOSPHONATE N-ACETYLTRANSFERASE-RELATED-RELATED"/>
    <property type="match status" value="1"/>
</dbReference>
<protein>
    <recommendedName>
        <fullName evidence="3">N-acetyltransferase domain-containing protein</fullName>
    </recommendedName>
</protein>
<dbReference type="InterPro" id="IPR050832">
    <property type="entry name" value="Bact_Acetyltransf"/>
</dbReference>